<dbReference type="EMBL" id="BAAADJ010000023">
    <property type="protein sequence ID" value="GAA0333976.1"/>
    <property type="molecule type" value="Genomic_DNA"/>
</dbReference>
<evidence type="ECO:0000313" key="1">
    <source>
        <dbReference type="EMBL" id="GAA0333976.1"/>
    </source>
</evidence>
<name>A0ABN0WDR0_9BACI</name>
<sequence length="325" mass="36892">MSGLITRKHHRVNIMINDRFVRFVETGKNKTIIKYGQKVIPSGLVKNGVIDSNEEFPSFLSQFVKESKIQRRIARFCVPDSHVILRQTNVPLEVPDSEIKGHLYFQLGQSLHLPFEDPIIEAVPKGVNNGEKEVLLVATKESTVQQYKKMLASSKLHAEAADLSCLSIYRLYYHLDLARPQEHLLIVHADSDSLVLSVFHDHKPVIIRQVQLDLPEEAIEVHQNGKYMDQLLWKGTSHQLHEMTSTVLDEVNRMMNVYRSNLAKGQYEVNKILVVGDHPCLPQFVAELNGQLAQAIESFIEPLFQTKKNVNVPALFSDCIGLGLK</sequence>
<proteinExistence type="predicted"/>
<dbReference type="InterPro" id="IPR005883">
    <property type="entry name" value="PilM"/>
</dbReference>
<evidence type="ECO:0008006" key="3">
    <source>
        <dbReference type="Google" id="ProtNLM"/>
    </source>
</evidence>
<accession>A0ABN0WDR0</accession>
<dbReference type="RefSeq" id="WP_343799698.1">
    <property type="nucleotide sequence ID" value="NZ_BAAADJ010000023.1"/>
</dbReference>
<keyword evidence="2" id="KW-1185">Reference proteome</keyword>
<evidence type="ECO:0000313" key="2">
    <source>
        <dbReference type="Proteomes" id="UP001500782"/>
    </source>
</evidence>
<dbReference type="Pfam" id="PF11104">
    <property type="entry name" value="PilM_2"/>
    <property type="match status" value="1"/>
</dbReference>
<dbReference type="InterPro" id="IPR050696">
    <property type="entry name" value="FtsA/MreB"/>
</dbReference>
<dbReference type="Gene3D" id="3.30.1490.300">
    <property type="match status" value="1"/>
</dbReference>
<dbReference type="PANTHER" id="PTHR32432">
    <property type="entry name" value="CELL DIVISION PROTEIN FTSA-RELATED"/>
    <property type="match status" value="1"/>
</dbReference>
<dbReference type="Gene3D" id="3.30.420.40">
    <property type="match status" value="2"/>
</dbReference>
<comment type="caution">
    <text evidence="1">The sequence shown here is derived from an EMBL/GenBank/DDBJ whole genome shotgun (WGS) entry which is preliminary data.</text>
</comment>
<gene>
    <name evidence="1" type="ORF">GCM10008967_25920</name>
</gene>
<reference evidence="1 2" key="1">
    <citation type="journal article" date="2019" name="Int. J. Syst. Evol. Microbiol.">
        <title>The Global Catalogue of Microorganisms (GCM) 10K type strain sequencing project: providing services to taxonomists for standard genome sequencing and annotation.</title>
        <authorList>
            <consortium name="The Broad Institute Genomics Platform"/>
            <consortium name="The Broad Institute Genome Sequencing Center for Infectious Disease"/>
            <person name="Wu L."/>
            <person name="Ma J."/>
        </authorList>
    </citation>
    <scope>NUCLEOTIDE SEQUENCE [LARGE SCALE GENOMIC DNA]</scope>
    <source>
        <strain evidence="1 2">JCM 9731</strain>
    </source>
</reference>
<protein>
    <recommendedName>
        <fullName evidence="3">Pilus assembly protein PilM</fullName>
    </recommendedName>
</protein>
<dbReference type="PANTHER" id="PTHR32432:SF3">
    <property type="entry name" value="ETHANOLAMINE UTILIZATION PROTEIN EUTJ"/>
    <property type="match status" value="1"/>
</dbReference>
<dbReference type="Proteomes" id="UP001500782">
    <property type="component" value="Unassembled WGS sequence"/>
</dbReference>
<organism evidence="1 2">
    <name type="scientific">Bacillus carboniphilus</name>
    <dbReference type="NCBI Taxonomy" id="86663"/>
    <lineage>
        <taxon>Bacteria</taxon>
        <taxon>Bacillati</taxon>
        <taxon>Bacillota</taxon>
        <taxon>Bacilli</taxon>
        <taxon>Bacillales</taxon>
        <taxon>Bacillaceae</taxon>
        <taxon>Bacillus</taxon>
    </lineage>
</organism>